<dbReference type="Gene3D" id="2.40.50.140">
    <property type="entry name" value="Nucleic acid-binding proteins"/>
    <property type="match status" value="6"/>
</dbReference>
<dbReference type="InterPro" id="IPR035104">
    <property type="entry name" value="Ribosomal_protein_S1-like"/>
</dbReference>
<evidence type="ECO:0000259" key="9">
    <source>
        <dbReference type="PROSITE" id="PS50126"/>
    </source>
</evidence>
<feature type="region of interest" description="Disordered" evidence="8">
    <location>
        <begin position="518"/>
        <end position="559"/>
    </location>
</feature>
<comment type="caution">
    <text evidence="10">The sequence shown here is derived from an EMBL/GenBank/DDBJ whole genome shotgun (WGS) entry which is preliminary data.</text>
</comment>
<dbReference type="GO" id="GO:0006412">
    <property type="term" value="P:translation"/>
    <property type="evidence" value="ECO:0007669"/>
    <property type="project" value="TreeGrafter"/>
</dbReference>
<dbReference type="FunFam" id="2.40.50.140:FF:000018">
    <property type="entry name" value="30S ribosomal protein S1"/>
    <property type="match status" value="1"/>
</dbReference>
<dbReference type="GO" id="GO:0005840">
    <property type="term" value="C:ribosome"/>
    <property type="evidence" value="ECO:0007669"/>
    <property type="project" value="UniProtKB-KW"/>
</dbReference>
<dbReference type="AlphaFoldDB" id="A0A932CM19"/>
<keyword evidence="4 10" id="KW-0689">Ribosomal protein</keyword>
<dbReference type="EMBL" id="JACPRF010000063">
    <property type="protein sequence ID" value="MBI2875659.1"/>
    <property type="molecule type" value="Genomic_DNA"/>
</dbReference>
<name>A0A932CM19_UNCTE</name>
<dbReference type="Pfam" id="PF00575">
    <property type="entry name" value="S1"/>
    <property type="match status" value="6"/>
</dbReference>
<feature type="domain" description="S1 motif" evidence="9">
    <location>
        <begin position="21"/>
        <end position="85"/>
    </location>
</feature>
<dbReference type="PRINTS" id="PR00681">
    <property type="entry name" value="RIBOSOMALS1"/>
</dbReference>
<feature type="domain" description="S1 motif" evidence="9">
    <location>
        <begin position="189"/>
        <end position="257"/>
    </location>
</feature>
<feature type="domain" description="S1 motif" evidence="9">
    <location>
        <begin position="361"/>
        <end position="431"/>
    </location>
</feature>
<dbReference type="GO" id="GO:0003735">
    <property type="term" value="F:structural constituent of ribosome"/>
    <property type="evidence" value="ECO:0007669"/>
    <property type="project" value="TreeGrafter"/>
</dbReference>
<feature type="domain" description="S1 motif" evidence="9">
    <location>
        <begin position="448"/>
        <end position="517"/>
    </location>
</feature>
<sequence>EEEYPSMDQLYEESLRHIQEGEIMMGTIIHIGKESVLVDIGYKSEGSIPLYEFPDHGRDLRVGETIEVYLEKKEDNEGGIVLSKEKANKIKVWDEINRAYENNEPIEGTVVARIKGGLSVDIGLKAFLPGSQVDIRPVRNLDKLIGQKLRMKVIKLNRKRGNIVLSRRMILEEERQESKREILSYLEEGQVLEGVVKNITDYGAFIDLGGIDGLLHITDMSWGRVNHPSELYSVGDRVKVKVIKYDRENERVSLGAKQITPDPWENVETKYPMGDRVQGKVVSITDYGAFVELEEGVEGLVHVSELTWNKRIKHPSKVVSVEDSVEAVVLNVDRANKRISLGMRQLEPNPWSTIKEKYPVGSTVEGKVRNITDFGAFLALEDGIDGLIHISDISWAKRIKHPSEVLKKGQRVSAMVLNVDQANERLSLGLKQLTPDPWEKVGKKYKVGDVVAAKIVKLANFGAFAEIEEGIEGLIHLSQLSKKKVTQPSEVVALNDEVQSKIIKIDLEGKKIGLSIKACQGESDRGEGRSRASEEEDEAGLIPEEVQESASDEIPGEEA</sequence>
<dbReference type="InterPro" id="IPR003029">
    <property type="entry name" value="S1_domain"/>
</dbReference>
<feature type="compositionally biased region" description="Basic and acidic residues" evidence="8">
    <location>
        <begin position="522"/>
        <end position="533"/>
    </location>
</feature>
<dbReference type="Proteomes" id="UP000769766">
    <property type="component" value="Unassembled WGS sequence"/>
</dbReference>
<comment type="similarity">
    <text evidence="1">Belongs to the bacterial ribosomal protein bS1 family.</text>
</comment>
<evidence type="ECO:0000256" key="4">
    <source>
        <dbReference type="ARBA" id="ARBA00022980"/>
    </source>
</evidence>
<dbReference type="PANTHER" id="PTHR10724:SF7">
    <property type="entry name" value="SMALL RIBOSOMAL SUBUNIT PROTEIN BS1C"/>
    <property type="match status" value="1"/>
</dbReference>
<dbReference type="NCBIfam" id="NF005208">
    <property type="entry name" value="PRK06676.1"/>
    <property type="match status" value="1"/>
</dbReference>
<evidence type="ECO:0000256" key="6">
    <source>
        <dbReference type="ARBA" id="ARBA00035293"/>
    </source>
</evidence>
<reference evidence="10" key="1">
    <citation type="submission" date="2020-07" db="EMBL/GenBank/DDBJ databases">
        <title>Huge and variable diversity of episymbiotic CPR bacteria and DPANN archaea in groundwater ecosystems.</title>
        <authorList>
            <person name="He C.Y."/>
            <person name="Keren R."/>
            <person name="Whittaker M."/>
            <person name="Farag I.F."/>
            <person name="Doudna J."/>
            <person name="Cate J.H.D."/>
            <person name="Banfield J.F."/>
        </authorList>
    </citation>
    <scope>NUCLEOTIDE SEQUENCE</scope>
    <source>
        <strain evidence="10">NC_groundwater_672_Ag_B-0.1um_62_36</strain>
    </source>
</reference>
<keyword evidence="2" id="KW-0677">Repeat</keyword>
<dbReference type="CDD" id="cd05688">
    <property type="entry name" value="S1_RPS1_repeat_ec3"/>
    <property type="match status" value="1"/>
</dbReference>
<evidence type="ECO:0000313" key="11">
    <source>
        <dbReference type="Proteomes" id="UP000769766"/>
    </source>
</evidence>
<keyword evidence="5" id="KW-0687">Ribonucleoprotein</keyword>
<proteinExistence type="inferred from homology"/>
<dbReference type="CDD" id="cd04465">
    <property type="entry name" value="S1_RPS1_repeat_ec2_hs2"/>
    <property type="match status" value="1"/>
</dbReference>
<organism evidence="10 11">
    <name type="scientific">Tectimicrobiota bacterium</name>
    <dbReference type="NCBI Taxonomy" id="2528274"/>
    <lineage>
        <taxon>Bacteria</taxon>
        <taxon>Pseudomonadati</taxon>
        <taxon>Nitrospinota/Tectimicrobiota group</taxon>
        <taxon>Candidatus Tectimicrobiota</taxon>
    </lineage>
</organism>
<dbReference type="NCBIfam" id="NF004952">
    <property type="entry name" value="PRK06299.1-2"/>
    <property type="match status" value="1"/>
</dbReference>
<evidence type="ECO:0000313" key="10">
    <source>
        <dbReference type="EMBL" id="MBI2875659.1"/>
    </source>
</evidence>
<evidence type="ECO:0000256" key="3">
    <source>
        <dbReference type="ARBA" id="ARBA00022884"/>
    </source>
</evidence>
<feature type="domain" description="S1 motif" evidence="9">
    <location>
        <begin position="103"/>
        <end position="168"/>
    </location>
</feature>
<evidence type="ECO:0000256" key="5">
    <source>
        <dbReference type="ARBA" id="ARBA00023274"/>
    </source>
</evidence>
<accession>A0A932CM19</accession>
<evidence type="ECO:0000256" key="7">
    <source>
        <dbReference type="ARBA" id="ARBA00035517"/>
    </source>
</evidence>
<dbReference type="PROSITE" id="PS50126">
    <property type="entry name" value="S1"/>
    <property type="match status" value="6"/>
</dbReference>
<gene>
    <name evidence="10" type="ORF">HYY20_02120</name>
</gene>
<dbReference type="CDD" id="cd05687">
    <property type="entry name" value="S1_RPS1_repeat_ec1_hs1"/>
    <property type="match status" value="1"/>
</dbReference>
<dbReference type="GO" id="GO:1990904">
    <property type="term" value="C:ribonucleoprotein complex"/>
    <property type="evidence" value="ECO:0007669"/>
    <property type="project" value="UniProtKB-KW"/>
</dbReference>
<dbReference type="FunFam" id="2.40.50.140:FF:000011">
    <property type="entry name" value="30S ribosomal protein S1"/>
    <property type="match status" value="2"/>
</dbReference>
<evidence type="ECO:0000256" key="1">
    <source>
        <dbReference type="ARBA" id="ARBA00006767"/>
    </source>
</evidence>
<dbReference type="SUPFAM" id="SSF50249">
    <property type="entry name" value="Nucleic acid-binding proteins"/>
    <property type="match status" value="6"/>
</dbReference>
<keyword evidence="3" id="KW-0694">RNA-binding</keyword>
<feature type="domain" description="S1 motif" evidence="9">
    <location>
        <begin position="274"/>
        <end position="344"/>
    </location>
</feature>
<dbReference type="GO" id="GO:0003729">
    <property type="term" value="F:mRNA binding"/>
    <property type="evidence" value="ECO:0007669"/>
    <property type="project" value="TreeGrafter"/>
</dbReference>
<evidence type="ECO:0000256" key="8">
    <source>
        <dbReference type="SAM" id="MobiDB-lite"/>
    </source>
</evidence>
<dbReference type="PANTHER" id="PTHR10724">
    <property type="entry name" value="30S RIBOSOMAL PROTEIN S1"/>
    <property type="match status" value="1"/>
</dbReference>
<dbReference type="SMART" id="SM00316">
    <property type="entry name" value="S1"/>
    <property type="match status" value="6"/>
</dbReference>
<dbReference type="InterPro" id="IPR012340">
    <property type="entry name" value="NA-bd_OB-fold"/>
</dbReference>
<feature type="non-terminal residue" evidence="10">
    <location>
        <position position="1"/>
    </location>
</feature>
<protein>
    <recommendedName>
        <fullName evidence="6">Small ribosomal subunit protein bS1</fullName>
    </recommendedName>
    <alternativeName>
        <fullName evidence="7">30S ribosomal protein S1</fullName>
    </alternativeName>
</protein>
<feature type="compositionally biased region" description="Acidic residues" evidence="8">
    <location>
        <begin position="534"/>
        <end position="559"/>
    </location>
</feature>
<dbReference type="InterPro" id="IPR050437">
    <property type="entry name" value="Ribos_protein_bS1-like"/>
</dbReference>
<evidence type="ECO:0000256" key="2">
    <source>
        <dbReference type="ARBA" id="ARBA00022737"/>
    </source>
</evidence>